<protein>
    <submittedName>
        <fullName evidence="2">Endonuclease YncB(Thermonuclease family)</fullName>
    </submittedName>
</protein>
<comment type="caution">
    <text evidence="2">The sequence shown here is derived from an EMBL/GenBank/DDBJ whole genome shotgun (WGS) entry which is preliminary data.</text>
</comment>
<accession>A0A4R7FP38</accession>
<dbReference type="AlphaFoldDB" id="A0A4R7FP38"/>
<evidence type="ECO:0000259" key="1">
    <source>
        <dbReference type="PROSITE" id="PS50830"/>
    </source>
</evidence>
<dbReference type="Proteomes" id="UP000295344">
    <property type="component" value="Unassembled WGS sequence"/>
</dbReference>
<dbReference type="EMBL" id="SOAM01000001">
    <property type="protein sequence ID" value="TDS79495.1"/>
    <property type="molecule type" value="Genomic_DNA"/>
</dbReference>
<evidence type="ECO:0000313" key="3">
    <source>
        <dbReference type="Proteomes" id="UP000295344"/>
    </source>
</evidence>
<dbReference type="OrthoDB" id="7065322at2"/>
<keyword evidence="2" id="KW-0255">Endonuclease</keyword>
<name>A0A4R7FP38_9MICO</name>
<keyword evidence="2" id="KW-0540">Nuclease</keyword>
<dbReference type="InterPro" id="IPR016071">
    <property type="entry name" value="Staphylococal_nuclease_OB-fold"/>
</dbReference>
<dbReference type="RefSeq" id="WP_133763733.1">
    <property type="nucleotide sequence ID" value="NZ_BAAARP010000001.1"/>
</dbReference>
<evidence type="ECO:0000313" key="2">
    <source>
        <dbReference type="EMBL" id="TDS79495.1"/>
    </source>
</evidence>
<organism evidence="2 3">
    <name type="scientific">Amnibacterium kyonggiense</name>
    <dbReference type="NCBI Taxonomy" id="595671"/>
    <lineage>
        <taxon>Bacteria</taxon>
        <taxon>Bacillati</taxon>
        <taxon>Actinomycetota</taxon>
        <taxon>Actinomycetes</taxon>
        <taxon>Micrococcales</taxon>
        <taxon>Microbacteriaceae</taxon>
        <taxon>Amnibacterium</taxon>
    </lineage>
</organism>
<gene>
    <name evidence="2" type="ORF">CLV52_0024</name>
</gene>
<dbReference type="Gene3D" id="2.40.50.90">
    <property type="match status" value="1"/>
</dbReference>
<dbReference type="GO" id="GO:0004519">
    <property type="term" value="F:endonuclease activity"/>
    <property type="evidence" value="ECO:0007669"/>
    <property type="project" value="UniProtKB-KW"/>
</dbReference>
<sequence>MGEATYRVITGQAVLVGKQPDGDSVRFVPDDPSLLRALENGDRVRISADGSVQLRFDGIDAPELHYQGAAQPLGATARDQLLRRLGFDDVAFAADGETVASASPTMVRMTVLSRLVEVNGRPVSVVFAGADADEARLGEGPEVDLTPTLLERSVNHWEVSEGVAYPLLYTSTTGELRDTIRAAARGAREERRGVWSLDSTSSFSVADVSAVDEGGTLIWPKLFRRVVDYLRQRGAGQSLADWLIATPLQDDEIFVTLDTATASPVPLHTLLAQTDDQVEFRVDLLDLTVVER</sequence>
<reference evidence="2 3" key="1">
    <citation type="submission" date="2019-03" db="EMBL/GenBank/DDBJ databases">
        <title>Genomic Encyclopedia of Archaeal and Bacterial Type Strains, Phase II (KMG-II): from individual species to whole genera.</title>
        <authorList>
            <person name="Goeker M."/>
        </authorList>
    </citation>
    <scope>NUCLEOTIDE SEQUENCE [LARGE SCALE GENOMIC DNA]</scope>
    <source>
        <strain evidence="2 3">DSM 24782</strain>
    </source>
</reference>
<feature type="domain" description="TNase-like" evidence="1">
    <location>
        <begin position="29"/>
        <end position="197"/>
    </location>
</feature>
<keyword evidence="2" id="KW-0378">Hydrolase</keyword>
<dbReference type="PROSITE" id="PS50830">
    <property type="entry name" value="TNASE_3"/>
    <property type="match status" value="1"/>
</dbReference>
<keyword evidence="3" id="KW-1185">Reference proteome</keyword>
<dbReference type="InterPro" id="IPR035437">
    <property type="entry name" value="SNase_OB-fold_sf"/>
</dbReference>
<dbReference type="SUPFAM" id="SSF50199">
    <property type="entry name" value="Staphylococcal nuclease"/>
    <property type="match status" value="1"/>
</dbReference>
<proteinExistence type="predicted"/>